<evidence type="ECO:0000313" key="4">
    <source>
        <dbReference type="Proteomes" id="UP000287188"/>
    </source>
</evidence>
<keyword evidence="1" id="KW-0472">Membrane</keyword>
<keyword evidence="1" id="KW-0812">Transmembrane</keyword>
<name>A0A402AYM4_9CHLR</name>
<proteinExistence type="predicted"/>
<keyword evidence="1" id="KW-1133">Transmembrane helix</keyword>
<dbReference type="AlphaFoldDB" id="A0A402AYM4"/>
<comment type="caution">
    <text evidence="3">The sequence shown here is derived from an EMBL/GenBank/DDBJ whole genome shotgun (WGS) entry which is preliminary data.</text>
</comment>
<dbReference type="PANTHER" id="PTHR35797">
    <property type="entry name" value="PROTEASE-RELATED"/>
    <property type="match status" value="1"/>
</dbReference>
<feature type="transmembrane region" description="Helical" evidence="1">
    <location>
        <begin position="12"/>
        <end position="35"/>
    </location>
</feature>
<dbReference type="InterPro" id="IPR042150">
    <property type="entry name" value="MmRce1-like"/>
</dbReference>
<dbReference type="GO" id="GO:0004175">
    <property type="term" value="F:endopeptidase activity"/>
    <property type="evidence" value="ECO:0007669"/>
    <property type="project" value="UniProtKB-ARBA"/>
</dbReference>
<feature type="transmembrane region" description="Helical" evidence="1">
    <location>
        <begin position="70"/>
        <end position="92"/>
    </location>
</feature>
<feature type="transmembrane region" description="Helical" evidence="1">
    <location>
        <begin position="42"/>
        <end position="64"/>
    </location>
</feature>
<keyword evidence="4" id="KW-1185">Reference proteome</keyword>
<dbReference type="Pfam" id="PF02517">
    <property type="entry name" value="Rce1-like"/>
    <property type="match status" value="1"/>
</dbReference>
<gene>
    <name evidence="3" type="ORF">KDK_80090</name>
</gene>
<dbReference type="EMBL" id="BIFS01000002">
    <property type="protein sequence ID" value="GCE24209.1"/>
    <property type="molecule type" value="Genomic_DNA"/>
</dbReference>
<reference evidence="4" key="1">
    <citation type="submission" date="2018-12" db="EMBL/GenBank/DDBJ databases">
        <title>Tengunoibacter tsumagoiensis gen. nov., sp. nov., Dictyobacter kobayashii sp. nov., D. alpinus sp. nov., and D. joshuensis sp. nov. and description of Dictyobacteraceae fam. nov. within the order Ktedonobacterales isolated from Tengu-no-mugimeshi.</title>
        <authorList>
            <person name="Wang C.M."/>
            <person name="Zheng Y."/>
            <person name="Sakai Y."/>
            <person name="Toyoda A."/>
            <person name="Minakuchi Y."/>
            <person name="Abe K."/>
            <person name="Yokota A."/>
            <person name="Yabe S."/>
        </authorList>
    </citation>
    <scope>NUCLEOTIDE SEQUENCE [LARGE SCALE GENOMIC DNA]</scope>
    <source>
        <strain evidence="4">Uno11</strain>
    </source>
</reference>
<feature type="domain" description="CAAX prenyl protease 2/Lysostaphin resistance protein A-like" evidence="2">
    <location>
        <begin position="20"/>
        <end position="55"/>
    </location>
</feature>
<dbReference type="PANTHER" id="PTHR35797:SF1">
    <property type="entry name" value="PROTEASE"/>
    <property type="match status" value="1"/>
</dbReference>
<dbReference type="GO" id="GO:0080120">
    <property type="term" value="P:CAAX-box protein maturation"/>
    <property type="evidence" value="ECO:0007669"/>
    <property type="project" value="UniProtKB-ARBA"/>
</dbReference>
<protein>
    <recommendedName>
        <fullName evidence="2">CAAX prenyl protease 2/Lysostaphin resistance protein A-like domain-containing protein</fullName>
    </recommendedName>
</protein>
<accession>A0A402AYM4</accession>
<sequence>MIIWDGYEFGGLYPTLGVFFFLLSTIPYSIVLSWLRIRTGSIWPTVLAHASINAVAGGVIGYMLSEGNPYLGAPLGIIGLLPWFIFAGWLIYTHRLQPASSRNIRKDRTIPTYVALTKMKAPITICTCGACPRF</sequence>
<dbReference type="InterPro" id="IPR003675">
    <property type="entry name" value="Rce1/LyrA-like_dom"/>
</dbReference>
<organism evidence="3 4">
    <name type="scientific">Dictyobacter kobayashii</name>
    <dbReference type="NCBI Taxonomy" id="2014872"/>
    <lineage>
        <taxon>Bacteria</taxon>
        <taxon>Bacillati</taxon>
        <taxon>Chloroflexota</taxon>
        <taxon>Ktedonobacteria</taxon>
        <taxon>Ktedonobacterales</taxon>
        <taxon>Dictyobacteraceae</taxon>
        <taxon>Dictyobacter</taxon>
    </lineage>
</organism>
<evidence type="ECO:0000256" key="1">
    <source>
        <dbReference type="SAM" id="Phobius"/>
    </source>
</evidence>
<evidence type="ECO:0000313" key="3">
    <source>
        <dbReference type="EMBL" id="GCE24209.1"/>
    </source>
</evidence>
<dbReference type="Proteomes" id="UP000287188">
    <property type="component" value="Unassembled WGS sequence"/>
</dbReference>
<evidence type="ECO:0000259" key="2">
    <source>
        <dbReference type="Pfam" id="PF02517"/>
    </source>
</evidence>